<name>A0A6G7GQN2_KUEST</name>
<organism evidence="1 2">
    <name type="scientific">Kuenenia stuttgartiensis</name>
    <dbReference type="NCBI Taxonomy" id="174633"/>
    <lineage>
        <taxon>Bacteria</taxon>
        <taxon>Pseudomonadati</taxon>
        <taxon>Planctomycetota</taxon>
        <taxon>Candidatus Brocadiia</taxon>
        <taxon>Candidatus Brocadiales</taxon>
        <taxon>Candidatus Brocadiaceae</taxon>
        <taxon>Candidatus Kuenenia</taxon>
    </lineage>
</organism>
<sequence>MNCYDNYLFMNYAFQDAQDAYGKNLPFAVKYKGYFGINVAPCRCM</sequence>
<accession>A0A6G7GQN2</accession>
<evidence type="ECO:0000313" key="1">
    <source>
        <dbReference type="EMBL" id="QII11619.1"/>
    </source>
</evidence>
<dbReference type="EMBL" id="CP049055">
    <property type="protein sequence ID" value="QII11619.1"/>
    <property type="molecule type" value="Genomic_DNA"/>
</dbReference>
<dbReference type="Proteomes" id="UP000501926">
    <property type="component" value="Chromosome"/>
</dbReference>
<reference evidence="1 2" key="1">
    <citation type="submission" date="2020-02" db="EMBL/GenBank/DDBJ databases">
        <title>Newly sequenced genome of strain CSTR1 showed variability in Candidatus Kuenenia stuttgartiensis genomes.</title>
        <authorList>
            <person name="Ding C."/>
            <person name="Adrian L."/>
        </authorList>
    </citation>
    <scope>NUCLEOTIDE SEQUENCE [LARGE SCALE GENOMIC DNA]</scope>
    <source>
        <strain evidence="1 2">CSTR1</strain>
    </source>
</reference>
<dbReference type="AlphaFoldDB" id="A0A6G7GQN2"/>
<proteinExistence type="predicted"/>
<gene>
    <name evidence="1" type="ORF">KsCSTR_22400</name>
</gene>
<protein>
    <submittedName>
        <fullName evidence="1">Uncharacterized protein</fullName>
    </submittedName>
</protein>
<evidence type="ECO:0000313" key="2">
    <source>
        <dbReference type="Proteomes" id="UP000501926"/>
    </source>
</evidence>